<evidence type="ECO:0000313" key="3">
    <source>
        <dbReference type="Proteomes" id="UP000663831"/>
    </source>
</evidence>
<dbReference type="Proteomes" id="UP000663831">
    <property type="component" value="Unassembled WGS sequence"/>
</dbReference>
<protein>
    <submittedName>
        <fullName evidence="2">Uncharacterized protein</fullName>
    </submittedName>
</protein>
<evidence type="ECO:0000313" key="2">
    <source>
        <dbReference type="EMBL" id="CAE6404484.1"/>
    </source>
</evidence>
<evidence type="ECO:0000256" key="1">
    <source>
        <dbReference type="SAM" id="Phobius"/>
    </source>
</evidence>
<feature type="transmembrane region" description="Helical" evidence="1">
    <location>
        <begin position="20"/>
        <end position="41"/>
    </location>
</feature>
<reference evidence="2" key="1">
    <citation type="submission" date="2021-01" db="EMBL/GenBank/DDBJ databases">
        <authorList>
            <person name="Kaushik A."/>
        </authorList>
    </citation>
    <scope>NUCLEOTIDE SEQUENCE</scope>
    <source>
        <strain evidence="2">AG3-1AP</strain>
    </source>
</reference>
<gene>
    <name evidence="2" type="ORF">RDB_LOCUS16783</name>
</gene>
<name>A0A8H2WST0_9AGAM</name>
<keyword evidence="1" id="KW-1133">Transmembrane helix</keyword>
<keyword evidence="1" id="KW-0812">Transmembrane</keyword>
<keyword evidence="1" id="KW-0472">Membrane</keyword>
<organism evidence="2 3">
    <name type="scientific">Rhizoctonia solani</name>
    <dbReference type="NCBI Taxonomy" id="456999"/>
    <lineage>
        <taxon>Eukaryota</taxon>
        <taxon>Fungi</taxon>
        <taxon>Dikarya</taxon>
        <taxon>Basidiomycota</taxon>
        <taxon>Agaricomycotina</taxon>
        <taxon>Agaricomycetes</taxon>
        <taxon>Cantharellales</taxon>
        <taxon>Ceratobasidiaceae</taxon>
        <taxon>Rhizoctonia</taxon>
    </lineage>
</organism>
<comment type="caution">
    <text evidence="2">The sequence shown here is derived from an EMBL/GenBank/DDBJ whole genome shotgun (WGS) entry which is preliminary data.</text>
</comment>
<accession>A0A8H2WST0</accession>
<feature type="non-terminal residue" evidence="2">
    <location>
        <position position="1"/>
    </location>
</feature>
<sequence>NLVGPQMWQEKYKPRNRVPWAVITTCYVLCPLTLLTLRFFLAHENNKRDAGRKEGDTGDAYIEQVLEDGTRIERSIDKAFLDLTDIQNREFRYVL</sequence>
<dbReference type="AlphaFoldDB" id="A0A8H2WST0"/>
<proteinExistence type="predicted"/>
<dbReference type="EMBL" id="CAJMWV010000570">
    <property type="protein sequence ID" value="CAE6404484.1"/>
    <property type="molecule type" value="Genomic_DNA"/>
</dbReference>